<evidence type="ECO:0000259" key="3">
    <source>
        <dbReference type="PROSITE" id="PS50940"/>
    </source>
</evidence>
<dbReference type="InterPro" id="IPR002557">
    <property type="entry name" value="Chitin-bd_dom"/>
</dbReference>
<evidence type="ECO:0000256" key="2">
    <source>
        <dbReference type="SAM" id="SignalP"/>
    </source>
</evidence>
<proteinExistence type="predicted"/>
<dbReference type="InterPro" id="IPR036508">
    <property type="entry name" value="Chitin-bd_dom_sf"/>
</dbReference>
<evidence type="ECO:0000313" key="4">
    <source>
        <dbReference type="EMBL" id="CAL4063726.1"/>
    </source>
</evidence>
<gene>
    <name evidence="4" type="ORF">MNOR_LOCUS3581</name>
</gene>
<accession>A0AAV2PTV7</accession>
<feature type="domain" description="Chitin-binding type-2" evidence="3">
    <location>
        <begin position="73"/>
        <end position="139"/>
    </location>
</feature>
<dbReference type="SUPFAM" id="SSF57625">
    <property type="entry name" value="Invertebrate chitin-binding proteins"/>
    <property type="match status" value="1"/>
</dbReference>
<dbReference type="Pfam" id="PF01607">
    <property type="entry name" value="CBM_14"/>
    <property type="match status" value="1"/>
</dbReference>
<dbReference type="Proteomes" id="UP001497623">
    <property type="component" value="Unassembled WGS sequence"/>
</dbReference>
<comment type="caution">
    <text evidence="4">The sequence shown here is derived from an EMBL/GenBank/DDBJ whole genome shotgun (WGS) entry which is preliminary data.</text>
</comment>
<feature type="compositionally biased region" description="Acidic residues" evidence="1">
    <location>
        <begin position="161"/>
        <end position="171"/>
    </location>
</feature>
<dbReference type="Gene3D" id="2.170.140.10">
    <property type="entry name" value="Chitin binding domain"/>
    <property type="match status" value="1"/>
</dbReference>
<dbReference type="EMBL" id="CAXKWB010001239">
    <property type="protein sequence ID" value="CAL4063726.1"/>
    <property type="molecule type" value="Genomic_DNA"/>
</dbReference>
<keyword evidence="2" id="KW-0732">Signal</keyword>
<feature type="region of interest" description="Disordered" evidence="1">
    <location>
        <begin position="148"/>
        <end position="171"/>
    </location>
</feature>
<feature type="signal peptide" evidence="2">
    <location>
        <begin position="1"/>
        <end position="21"/>
    </location>
</feature>
<feature type="chain" id="PRO_5043920773" description="Chitin-binding type-2 domain-containing protein" evidence="2">
    <location>
        <begin position="22"/>
        <end position="171"/>
    </location>
</feature>
<dbReference type="AlphaFoldDB" id="A0AAV2PTV7"/>
<organism evidence="4 5">
    <name type="scientific">Meganyctiphanes norvegica</name>
    <name type="common">Northern krill</name>
    <name type="synonym">Thysanopoda norvegica</name>
    <dbReference type="NCBI Taxonomy" id="48144"/>
    <lineage>
        <taxon>Eukaryota</taxon>
        <taxon>Metazoa</taxon>
        <taxon>Ecdysozoa</taxon>
        <taxon>Arthropoda</taxon>
        <taxon>Crustacea</taxon>
        <taxon>Multicrustacea</taxon>
        <taxon>Malacostraca</taxon>
        <taxon>Eumalacostraca</taxon>
        <taxon>Eucarida</taxon>
        <taxon>Euphausiacea</taxon>
        <taxon>Euphausiidae</taxon>
        <taxon>Meganyctiphanes</taxon>
    </lineage>
</organism>
<keyword evidence="5" id="KW-1185">Reference proteome</keyword>
<name>A0AAV2PTV7_MEGNR</name>
<evidence type="ECO:0000313" key="5">
    <source>
        <dbReference type="Proteomes" id="UP001497623"/>
    </source>
</evidence>
<reference evidence="4 5" key="1">
    <citation type="submission" date="2024-05" db="EMBL/GenBank/DDBJ databases">
        <authorList>
            <person name="Wallberg A."/>
        </authorList>
    </citation>
    <scope>NUCLEOTIDE SEQUENCE [LARGE SCALE GENOMIC DNA]</scope>
</reference>
<sequence>MLSRRQYMLVGVVLLATYISAEILTPCEKADDRVADKESCTRYHICRVDPDSADDFLSDIAICPTMMVFDMVSTQCVDVKQGYLQDPAGCNTFYGCRLPSRSSEGYLRTRYRCPGELRFHPQQGFCTHITDVPDTLCNSHIAVQAILGQQESDKPLAEPETPAEDAEGGMQ</sequence>
<dbReference type="PROSITE" id="PS50940">
    <property type="entry name" value="CHIT_BIND_II"/>
    <property type="match status" value="1"/>
</dbReference>
<dbReference type="GO" id="GO:0005576">
    <property type="term" value="C:extracellular region"/>
    <property type="evidence" value="ECO:0007669"/>
    <property type="project" value="InterPro"/>
</dbReference>
<protein>
    <recommendedName>
        <fullName evidence="3">Chitin-binding type-2 domain-containing protein</fullName>
    </recommendedName>
</protein>
<dbReference type="GO" id="GO:0008061">
    <property type="term" value="F:chitin binding"/>
    <property type="evidence" value="ECO:0007669"/>
    <property type="project" value="InterPro"/>
</dbReference>
<evidence type="ECO:0000256" key="1">
    <source>
        <dbReference type="SAM" id="MobiDB-lite"/>
    </source>
</evidence>